<proteinExistence type="predicted"/>
<accession>A0A6A5TL83</accession>
<sequence>MCALGMCATYLGLSRRSSGIGIRCCRTMQLTTLWEVHDISTGTVLWYVLCVSDGAFIRSFINSDFALVLRSLGWEPLLGASVATMGAVEPGGLRHAQHRPSSSSN</sequence>
<keyword evidence="2" id="KW-1185">Reference proteome</keyword>
<dbReference type="AlphaFoldDB" id="A0A6A5TL83"/>
<name>A0A6A5TL83_9PLEO</name>
<evidence type="ECO:0000313" key="1">
    <source>
        <dbReference type="EMBL" id="KAF1952954.1"/>
    </source>
</evidence>
<dbReference type="Proteomes" id="UP000800035">
    <property type="component" value="Unassembled WGS sequence"/>
</dbReference>
<gene>
    <name evidence="1" type="ORF">CC80DRAFT_169330</name>
</gene>
<evidence type="ECO:0000313" key="2">
    <source>
        <dbReference type="Proteomes" id="UP000800035"/>
    </source>
</evidence>
<organism evidence="1 2">
    <name type="scientific">Byssothecium circinans</name>
    <dbReference type="NCBI Taxonomy" id="147558"/>
    <lineage>
        <taxon>Eukaryota</taxon>
        <taxon>Fungi</taxon>
        <taxon>Dikarya</taxon>
        <taxon>Ascomycota</taxon>
        <taxon>Pezizomycotina</taxon>
        <taxon>Dothideomycetes</taxon>
        <taxon>Pleosporomycetidae</taxon>
        <taxon>Pleosporales</taxon>
        <taxon>Massarineae</taxon>
        <taxon>Massarinaceae</taxon>
        <taxon>Byssothecium</taxon>
    </lineage>
</organism>
<protein>
    <submittedName>
        <fullName evidence="1">Uncharacterized protein</fullName>
    </submittedName>
</protein>
<dbReference type="EMBL" id="ML977007">
    <property type="protein sequence ID" value="KAF1952954.1"/>
    <property type="molecule type" value="Genomic_DNA"/>
</dbReference>
<reference evidence="1" key="1">
    <citation type="journal article" date="2020" name="Stud. Mycol.">
        <title>101 Dothideomycetes genomes: a test case for predicting lifestyles and emergence of pathogens.</title>
        <authorList>
            <person name="Haridas S."/>
            <person name="Albert R."/>
            <person name="Binder M."/>
            <person name="Bloem J."/>
            <person name="Labutti K."/>
            <person name="Salamov A."/>
            <person name="Andreopoulos B."/>
            <person name="Baker S."/>
            <person name="Barry K."/>
            <person name="Bills G."/>
            <person name="Bluhm B."/>
            <person name="Cannon C."/>
            <person name="Castanera R."/>
            <person name="Culley D."/>
            <person name="Daum C."/>
            <person name="Ezra D."/>
            <person name="Gonzalez J."/>
            <person name="Henrissat B."/>
            <person name="Kuo A."/>
            <person name="Liang C."/>
            <person name="Lipzen A."/>
            <person name="Lutzoni F."/>
            <person name="Magnuson J."/>
            <person name="Mondo S."/>
            <person name="Nolan M."/>
            <person name="Ohm R."/>
            <person name="Pangilinan J."/>
            <person name="Park H.-J."/>
            <person name="Ramirez L."/>
            <person name="Alfaro M."/>
            <person name="Sun H."/>
            <person name="Tritt A."/>
            <person name="Yoshinaga Y."/>
            <person name="Zwiers L.-H."/>
            <person name="Turgeon B."/>
            <person name="Goodwin S."/>
            <person name="Spatafora J."/>
            <person name="Crous P."/>
            <person name="Grigoriev I."/>
        </authorList>
    </citation>
    <scope>NUCLEOTIDE SEQUENCE</scope>
    <source>
        <strain evidence="1">CBS 675.92</strain>
    </source>
</reference>